<dbReference type="GO" id="GO:0003677">
    <property type="term" value="F:DNA binding"/>
    <property type="evidence" value="ECO:0007669"/>
    <property type="project" value="UniProtKB-KW"/>
</dbReference>
<dbReference type="PANTHER" id="PTHR30136">
    <property type="entry name" value="HELIX-TURN-HELIX TRANSCRIPTIONAL REGULATOR, ICLR FAMILY"/>
    <property type="match status" value="1"/>
</dbReference>
<gene>
    <name evidence="4" type="ORF">CBM2636_P20241</name>
</gene>
<evidence type="ECO:0000313" key="5">
    <source>
        <dbReference type="Proteomes" id="UP000254259"/>
    </source>
</evidence>
<dbReference type="Pfam" id="PF09339">
    <property type="entry name" value="HTH_IclR"/>
    <property type="match status" value="1"/>
</dbReference>
<organism evidence="4 5">
    <name type="scientific">Cupriavidus taiwanensis</name>
    <dbReference type="NCBI Taxonomy" id="164546"/>
    <lineage>
        <taxon>Bacteria</taxon>
        <taxon>Pseudomonadati</taxon>
        <taxon>Pseudomonadota</taxon>
        <taxon>Betaproteobacteria</taxon>
        <taxon>Burkholderiales</taxon>
        <taxon>Burkholderiaceae</taxon>
        <taxon>Cupriavidus</taxon>
    </lineage>
</organism>
<dbReference type="SUPFAM" id="SSF46785">
    <property type="entry name" value="Winged helix' DNA-binding domain"/>
    <property type="match status" value="1"/>
</dbReference>
<dbReference type="SMART" id="SM00346">
    <property type="entry name" value="HTH_ICLR"/>
    <property type="match status" value="1"/>
</dbReference>
<dbReference type="PROSITE" id="PS51077">
    <property type="entry name" value="HTH_ICLR"/>
    <property type="match status" value="1"/>
</dbReference>
<protein>
    <submittedName>
        <fullName evidence="4">Transcriptional regulator, IclR family</fullName>
    </submittedName>
</protein>
<dbReference type="Proteomes" id="UP000254259">
    <property type="component" value="Plasmid CBM2636p"/>
</dbReference>
<dbReference type="GO" id="GO:0003700">
    <property type="term" value="F:DNA-binding transcription factor activity"/>
    <property type="evidence" value="ECO:0007669"/>
    <property type="project" value="TreeGrafter"/>
</dbReference>
<reference evidence="4 5" key="1">
    <citation type="submission" date="2018-01" db="EMBL/GenBank/DDBJ databases">
        <authorList>
            <person name="Clerissi C."/>
        </authorList>
    </citation>
    <scope>NUCLEOTIDE SEQUENCE [LARGE SCALE GENOMIC DNA]</scope>
    <source>
        <strain evidence="4">Cupriavidus taiwanensis SWF 66322</strain>
        <plasmid evidence="5">cbm2636p</plasmid>
    </source>
</reference>
<dbReference type="AlphaFoldDB" id="A0A375HY34"/>
<dbReference type="PROSITE" id="PS51078">
    <property type="entry name" value="ICLR_ED"/>
    <property type="match status" value="1"/>
</dbReference>
<sequence length="241" mass="26522">MPRKPQNTSISDQNSAPGGASSVDRALSLLDVFTPQFASLSLTEIAKQTRLYKSTVLRLLASLQHKDYVQRKTDGTYCLGPQIARLYAIYASSFSLEEIVMPALRELTEKTKESAAFYVRQKEFRLCLYRVDSPQLVRDHIRAGEILPIDRGAGGRVLLAYSGAQGEIYDRIRKDGIAMLVGDRVPVLSGISAPVFNAARELAGAVTLTMPTSRYSETFAKPVRDVAMSISSRLGVADFNE</sequence>
<evidence type="ECO:0000256" key="1">
    <source>
        <dbReference type="ARBA" id="ARBA00023015"/>
    </source>
</evidence>
<proteinExistence type="predicted"/>
<dbReference type="Gene3D" id="3.30.450.40">
    <property type="match status" value="2"/>
</dbReference>
<dbReference type="OMA" id="CLYRVDS"/>
<accession>A0A375HY34</accession>
<dbReference type="Gene3D" id="1.10.10.10">
    <property type="entry name" value="Winged helix-like DNA-binding domain superfamily/Winged helix DNA-binding domain"/>
    <property type="match status" value="1"/>
</dbReference>
<keyword evidence="2" id="KW-0238">DNA-binding</keyword>
<dbReference type="GeneID" id="31819367"/>
<dbReference type="InterPro" id="IPR005471">
    <property type="entry name" value="Tscrpt_reg_IclR_N"/>
</dbReference>
<evidence type="ECO:0000256" key="3">
    <source>
        <dbReference type="ARBA" id="ARBA00023163"/>
    </source>
</evidence>
<dbReference type="InterPro" id="IPR036390">
    <property type="entry name" value="WH_DNA-bd_sf"/>
</dbReference>
<dbReference type="RefSeq" id="WP_012354720.1">
    <property type="nucleotide sequence ID" value="NZ_CBCRZP010000091.1"/>
</dbReference>
<dbReference type="InterPro" id="IPR014757">
    <property type="entry name" value="Tscrpt_reg_IclR_C"/>
</dbReference>
<keyword evidence="1" id="KW-0805">Transcription regulation</keyword>
<evidence type="ECO:0000256" key="2">
    <source>
        <dbReference type="ARBA" id="ARBA00023125"/>
    </source>
</evidence>
<dbReference type="SUPFAM" id="SSF55781">
    <property type="entry name" value="GAF domain-like"/>
    <property type="match status" value="1"/>
</dbReference>
<keyword evidence="4" id="KW-0614">Plasmid</keyword>
<dbReference type="PANTHER" id="PTHR30136:SF39">
    <property type="entry name" value="TRANSCRIPTIONAL REGULATORY PROTEIN"/>
    <property type="match status" value="1"/>
</dbReference>
<dbReference type="InterPro" id="IPR029016">
    <property type="entry name" value="GAF-like_dom_sf"/>
</dbReference>
<dbReference type="GO" id="GO:0045892">
    <property type="term" value="P:negative regulation of DNA-templated transcription"/>
    <property type="evidence" value="ECO:0007669"/>
    <property type="project" value="TreeGrafter"/>
</dbReference>
<dbReference type="InterPro" id="IPR036388">
    <property type="entry name" value="WH-like_DNA-bd_sf"/>
</dbReference>
<dbReference type="InterPro" id="IPR050707">
    <property type="entry name" value="HTH_MetabolicPath_Reg"/>
</dbReference>
<name>A0A375HY34_9BURK</name>
<evidence type="ECO:0000313" key="4">
    <source>
        <dbReference type="EMBL" id="SPD69554.1"/>
    </source>
</evidence>
<dbReference type="Pfam" id="PF01614">
    <property type="entry name" value="IclR_C"/>
    <property type="match status" value="2"/>
</dbReference>
<geneLocation type="plasmid" evidence="5">
    <name>cbm2636p</name>
</geneLocation>
<dbReference type="EMBL" id="LT984815">
    <property type="protein sequence ID" value="SPD69554.1"/>
    <property type="molecule type" value="Genomic_DNA"/>
</dbReference>
<keyword evidence="3" id="KW-0804">Transcription</keyword>